<dbReference type="AlphaFoldDB" id="A0AAV7IH82"/>
<sequence>MRDEKSLIALLSKVAHFTIITMLHGKENHSSRKSAKNVHAMRELQDQASKGGNARGGLARDLLGNLPWSVGAWMPGSTLTVYTDGIICRERQPRKGMP</sequence>
<proteinExistence type="predicted"/>
<name>A0AAV7IH82_COTGL</name>
<feature type="region of interest" description="Disordered" evidence="1">
    <location>
        <begin position="28"/>
        <end position="56"/>
    </location>
</feature>
<comment type="caution">
    <text evidence="2">The sequence shown here is derived from an EMBL/GenBank/DDBJ whole genome shotgun (WGS) entry which is preliminary data.</text>
</comment>
<dbReference type="Proteomes" id="UP000826195">
    <property type="component" value="Unassembled WGS sequence"/>
</dbReference>
<accession>A0AAV7IH82</accession>
<gene>
    <name evidence="2" type="ORF">KQX54_020672</name>
</gene>
<protein>
    <submittedName>
        <fullName evidence="2">Uncharacterized protein</fullName>
    </submittedName>
</protein>
<evidence type="ECO:0000313" key="3">
    <source>
        <dbReference type="Proteomes" id="UP000826195"/>
    </source>
</evidence>
<dbReference type="EMBL" id="JAHXZJ010001864">
    <property type="protein sequence ID" value="KAH0550742.1"/>
    <property type="molecule type" value="Genomic_DNA"/>
</dbReference>
<keyword evidence="3" id="KW-1185">Reference proteome</keyword>
<organism evidence="2 3">
    <name type="scientific">Cotesia glomerata</name>
    <name type="common">Lepidopteran parasitic wasp</name>
    <name type="synonym">Apanteles glomeratus</name>
    <dbReference type="NCBI Taxonomy" id="32391"/>
    <lineage>
        <taxon>Eukaryota</taxon>
        <taxon>Metazoa</taxon>
        <taxon>Ecdysozoa</taxon>
        <taxon>Arthropoda</taxon>
        <taxon>Hexapoda</taxon>
        <taxon>Insecta</taxon>
        <taxon>Pterygota</taxon>
        <taxon>Neoptera</taxon>
        <taxon>Endopterygota</taxon>
        <taxon>Hymenoptera</taxon>
        <taxon>Apocrita</taxon>
        <taxon>Ichneumonoidea</taxon>
        <taxon>Braconidae</taxon>
        <taxon>Microgastrinae</taxon>
        <taxon>Cotesia</taxon>
    </lineage>
</organism>
<evidence type="ECO:0000313" key="2">
    <source>
        <dbReference type="EMBL" id="KAH0550742.1"/>
    </source>
</evidence>
<evidence type="ECO:0000256" key="1">
    <source>
        <dbReference type="SAM" id="MobiDB-lite"/>
    </source>
</evidence>
<reference evidence="2 3" key="1">
    <citation type="journal article" date="2021" name="J. Hered.">
        <title>A chromosome-level genome assembly of the parasitoid wasp, Cotesia glomerata (Hymenoptera: Braconidae).</title>
        <authorList>
            <person name="Pinto B.J."/>
            <person name="Weis J.J."/>
            <person name="Gamble T."/>
            <person name="Ode P.J."/>
            <person name="Paul R."/>
            <person name="Zaspel J.M."/>
        </authorList>
    </citation>
    <scope>NUCLEOTIDE SEQUENCE [LARGE SCALE GENOMIC DNA]</scope>
    <source>
        <strain evidence="2">CgM1</strain>
    </source>
</reference>